<proteinExistence type="predicted"/>
<accession>A0ABT4Y446</accession>
<dbReference type="Proteomes" id="UP001211689">
    <property type="component" value="Unassembled WGS sequence"/>
</dbReference>
<dbReference type="RefSeq" id="WP_271470806.1">
    <property type="nucleotide sequence ID" value="NZ_JANEWF010000009.1"/>
</dbReference>
<comment type="caution">
    <text evidence="1">The sequence shown here is derived from an EMBL/GenBank/DDBJ whole genome shotgun (WGS) entry which is preliminary data.</text>
</comment>
<organism evidence="1 2">
    <name type="scientific">Metapseudomonas resinovorans</name>
    <name type="common">Pseudomonas resinovorans</name>
    <dbReference type="NCBI Taxonomy" id="53412"/>
    <lineage>
        <taxon>Bacteria</taxon>
        <taxon>Pseudomonadati</taxon>
        <taxon>Pseudomonadota</taxon>
        <taxon>Gammaproteobacteria</taxon>
        <taxon>Pseudomonadales</taxon>
        <taxon>Pseudomonadaceae</taxon>
        <taxon>Metapseudomonas</taxon>
    </lineage>
</organism>
<name>A0ABT4Y446_METRE</name>
<reference evidence="1 2" key="1">
    <citation type="submission" date="2022-07" db="EMBL/GenBank/DDBJ databases">
        <title>Genome Analysis of Selected Gammaproteobacteria from Nigerian Food snails.</title>
        <authorList>
            <person name="Okafor A.C."/>
        </authorList>
    </citation>
    <scope>NUCLEOTIDE SEQUENCE [LARGE SCALE GENOMIC DNA]</scope>
    <source>
        <strain evidence="1 2">Awg 2</strain>
    </source>
</reference>
<evidence type="ECO:0000313" key="1">
    <source>
        <dbReference type="EMBL" id="MDA8483627.1"/>
    </source>
</evidence>
<protein>
    <submittedName>
        <fullName evidence="1">Uncharacterized protein</fullName>
    </submittedName>
</protein>
<gene>
    <name evidence="1" type="ORF">NNO07_11140</name>
</gene>
<keyword evidence="2" id="KW-1185">Reference proteome</keyword>
<dbReference type="EMBL" id="JANEWF010000009">
    <property type="protein sequence ID" value="MDA8483627.1"/>
    <property type="molecule type" value="Genomic_DNA"/>
</dbReference>
<evidence type="ECO:0000313" key="2">
    <source>
        <dbReference type="Proteomes" id="UP001211689"/>
    </source>
</evidence>
<sequence>MGLNRTTQRLRRELLDLACHQEALASKLTHIAETLPAAQSLLLLELLAEVYADVDHLKALAEEVRQGQVSRLKS</sequence>